<dbReference type="InterPro" id="IPR029058">
    <property type="entry name" value="AB_hydrolase_fold"/>
</dbReference>
<dbReference type="PROSITE" id="PS00560">
    <property type="entry name" value="CARBOXYPEPT_SER_HIS"/>
    <property type="match status" value="1"/>
</dbReference>
<evidence type="ECO:0008006" key="10">
    <source>
        <dbReference type="Google" id="ProtNLM"/>
    </source>
</evidence>
<dbReference type="EMBL" id="HG739115">
    <property type="protein sequence ID" value="CDP08199.1"/>
    <property type="molecule type" value="Genomic_DNA"/>
</dbReference>
<keyword evidence="4 7" id="KW-0732">Signal</keyword>
<evidence type="ECO:0000256" key="6">
    <source>
        <dbReference type="ARBA" id="ARBA00023180"/>
    </source>
</evidence>
<evidence type="ECO:0000256" key="1">
    <source>
        <dbReference type="ARBA" id="ARBA00009431"/>
    </source>
</evidence>
<keyword evidence="5" id="KW-0378">Hydrolase</keyword>
<dbReference type="PANTHER" id="PTHR11802:SF224">
    <property type="entry name" value="SERINE CARBOXYPEPTIDASE-LIKE 7 ISOFORM X1"/>
    <property type="match status" value="1"/>
</dbReference>
<sequence length="518" mass="58783">MHVHEFALTGLILNLLLLFLLFNVADAQNIVKSLPGYPGALPFKLETGYVGVGENDSVQLFYYFIESERDVSMDPLVLWLTGGPGCSAFSGLVYEIGMLSAFSGLVSKIDLRNGQDLWKTDKIEKLLRLLDITAATSLNVGPFSFDDERYNGSLPSLHANPYAWTKIASIILLDLPVGTGFSYATTSQGYFSSDTKSTKDAYLFLQKWLLNHPRFMKNRLYIAGDSYAGKIVPMVVLEISNGGNEAGLKPRMSVEGYMVGNPLTDSRKDENWKVPYAHRLGLISDEYYERAKSSCNGEYINPSPNNTECLFALHLIQECISGIYPANILEPKCQHLASREGLQWDQDYLEEDSIDILLPSSDQEKPKCRDDTYVLSRVWMNDPTVQEALQIREGTKEQWRRCNRSISYDMDVASVFDYHQVLIRKGYQALIYSGDHDMMVPYLGTLQWIRDLNLTVEDDWRPWFVNGQIAGYTLNYQFNEDVCCFTFATVMGAGHTAPEYKPKECFAMIDRWFTNYPL</sequence>
<dbReference type="Gene3D" id="3.40.50.1820">
    <property type="entry name" value="alpha/beta hydrolase"/>
    <property type="match status" value="1"/>
</dbReference>
<organism evidence="8 9">
    <name type="scientific">Coffea canephora</name>
    <name type="common">Robusta coffee</name>
    <dbReference type="NCBI Taxonomy" id="49390"/>
    <lineage>
        <taxon>Eukaryota</taxon>
        <taxon>Viridiplantae</taxon>
        <taxon>Streptophyta</taxon>
        <taxon>Embryophyta</taxon>
        <taxon>Tracheophyta</taxon>
        <taxon>Spermatophyta</taxon>
        <taxon>Magnoliopsida</taxon>
        <taxon>eudicotyledons</taxon>
        <taxon>Gunneridae</taxon>
        <taxon>Pentapetalae</taxon>
        <taxon>asterids</taxon>
        <taxon>lamiids</taxon>
        <taxon>Gentianales</taxon>
        <taxon>Rubiaceae</taxon>
        <taxon>Ixoroideae</taxon>
        <taxon>Gardenieae complex</taxon>
        <taxon>Bertiereae - Coffeeae clade</taxon>
        <taxon>Coffeeae</taxon>
        <taxon>Coffea</taxon>
    </lineage>
</organism>
<dbReference type="Proteomes" id="UP000295252">
    <property type="component" value="Chromosome X"/>
</dbReference>
<dbReference type="GO" id="GO:0016747">
    <property type="term" value="F:acyltransferase activity, transferring groups other than amino-acyl groups"/>
    <property type="evidence" value="ECO:0007669"/>
    <property type="project" value="TreeGrafter"/>
</dbReference>
<evidence type="ECO:0000256" key="3">
    <source>
        <dbReference type="ARBA" id="ARBA00022670"/>
    </source>
</evidence>
<evidence type="ECO:0000313" key="9">
    <source>
        <dbReference type="Proteomes" id="UP000295252"/>
    </source>
</evidence>
<keyword evidence="2" id="KW-0121">Carboxypeptidase</keyword>
<dbReference type="SUPFAM" id="SSF53474">
    <property type="entry name" value="alpha/beta-Hydrolases"/>
    <property type="match status" value="2"/>
</dbReference>
<evidence type="ECO:0000313" key="8">
    <source>
        <dbReference type="EMBL" id="CDP08199.1"/>
    </source>
</evidence>
<dbReference type="OrthoDB" id="443318at2759"/>
<dbReference type="InterPro" id="IPR033124">
    <property type="entry name" value="Ser_caboxypep_his_AS"/>
</dbReference>
<feature type="chain" id="PRO_5001654936" description="Serine carboxypeptidase-like 18" evidence="7">
    <location>
        <begin position="28"/>
        <end position="518"/>
    </location>
</feature>
<dbReference type="PANTHER" id="PTHR11802">
    <property type="entry name" value="SERINE PROTEASE FAMILY S10 SERINE CARBOXYPEPTIDASE"/>
    <property type="match status" value="1"/>
</dbReference>
<name>A0A068UJ41_COFCA</name>
<dbReference type="InParanoid" id="A0A068UJ41"/>
<dbReference type="GO" id="GO:0019748">
    <property type="term" value="P:secondary metabolic process"/>
    <property type="evidence" value="ECO:0007669"/>
    <property type="project" value="TreeGrafter"/>
</dbReference>
<protein>
    <recommendedName>
        <fullName evidence="10">Serine carboxypeptidase-like 18</fullName>
    </recommendedName>
</protein>
<dbReference type="FunFam" id="3.40.50.12670:FF:000001">
    <property type="entry name" value="Carboxypeptidase"/>
    <property type="match status" value="1"/>
</dbReference>
<dbReference type="PRINTS" id="PR00724">
    <property type="entry name" value="CRBOXYPTASEC"/>
</dbReference>
<proteinExistence type="inferred from homology"/>
<dbReference type="Gene3D" id="3.40.50.12670">
    <property type="match status" value="1"/>
</dbReference>
<feature type="signal peptide" evidence="7">
    <location>
        <begin position="1"/>
        <end position="27"/>
    </location>
</feature>
<evidence type="ECO:0000256" key="4">
    <source>
        <dbReference type="ARBA" id="ARBA00022729"/>
    </source>
</evidence>
<dbReference type="PhylomeDB" id="A0A068UJ41"/>
<evidence type="ECO:0000256" key="5">
    <source>
        <dbReference type="ARBA" id="ARBA00022801"/>
    </source>
</evidence>
<reference evidence="9" key="1">
    <citation type="journal article" date="2014" name="Science">
        <title>The coffee genome provides insight into the convergent evolution of caffeine biosynthesis.</title>
        <authorList>
            <person name="Denoeud F."/>
            <person name="Carretero-Paulet L."/>
            <person name="Dereeper A."/>
            <person name="Droc G."/>
            <person name="Guyot R."/>
            <person name="Pietrella M."/>
            <person name="Zheng C."/>
            <person name="Alberti A."/>
            <person name="Anthony F."/>
            <person name="Aprea G."/>
            <person name="Aury J.M."/>
            <person name="Bento P."/>
            <person name="Bernard M."/>
            <person name="Bocs S."/>
            <person name="Campa C."/>
            <person name="Cenci A."/>
            <person name="Combes M.C."/>
            <person name="Crouzillat D."/>
            <person name="Da Silva C."/>
            <person name="Daddiego L."/>
            <person name="De Bellis F."/>
            <person name="Dussert S."/>
            <person name="Garsmeur O."/>
            <person name="Gayraud T."/>
            <person name="Guignon V."/>
            <person name="Jahn K."/>
            <person name="Jamilloux V."/>
            <person name="Joet T."/>
            <person name="Labadie K."/>
            <person name="Lan T."/>
            <person name="Leclercq J."/>
            <person name="Lepelley M."/>
            <person name="Leroy T."/>
            <person name="Li L.T."/>
            <person name="Librado P."/>
            <person name="Lopez L."/>
            <person name="Munoz A."/>
            <person name="Noel B."/>
            <person name="Pallavicini A."/>
            <person name="Perrotta G."/>
            <person name="Poncet V."/>
            <person name="Pot D."/>
            <person name="Priyono X."/>
            <person name="Rigoreau M."/>
            <person name="Rouard M."/>
            <person name="Rozas J."/>
            <person name="Tranchant-Dubreuil C."/>
            <person name="VanBuren R."/>
            <person name="Zhang Q."/>
            <person name="Andrade A.C."/>
            <person name="Argout X."/>
            <person name="Bertrand B."/>
            <person name="de Kochko A."/>
            <person name="Graziosi G."/>
            <person name="Henry R.J."/>
            <person name="Jayarama X."/>
            <person name="Ming R."/>
            <person name="Nagai C."/>
            <person name="Rounsley S."/>
            <person name="Sankoff D."/>
            <person name="Giuliano G."/>
            <person name="Albert V.A."/>
            <person name="Wincker P."/>
            <person name="Lashermes P."/>
        </authorList>
    </citation>
    <scope>NUCLEOTIDE SEQUENCE [LARGE SCALE GENOMIC DNA]</scope>
    <source>
        <strain evidence="9">cv. DH200-94</strain>
    </source>
</reference>
<keyword evidence="3" id="KW-0645">Protease</keyword>
<keyword evidence="9" id="KW-1185">Reference proteome</keyword>
<dbReference type="InterPro" id="IPR001563">
    <property type="entry name" value="Peptidase_S10"/>
</dbReference>
<dbReference type="GO" id="GO:0004185">
    <property type="term" value="F:serine-type carboxypeptidase activity"/>
    <property type="evidence" value="ECO:0007669"/>
    <property type="project" value="InterPro"/>
</dbReference>
<comment type="similarity">
    <text evidence="1">Belongs to the peptidase S10 family.</text>
</comment>
<accession>A0A068UJ41</accession>
<dbReference type="Gramene" id="CDP08199">
    <property type="protein sequence ID" value="CDP08199"/>
    <property type="gene ID" value="GSCOC_T00026957001"/>
</dbReference>
<gene>
    <name evidence="8" type="ORF">GSCOC_T00026957001</name>
</gene>
<keyword evidence="6" id="KW-0325">Glycoprotein</keyword>
<dbReference type="Pfam" id="PF00450">
    <property type="entry name" value="Peptidase_S10"/>
    <property type="match status" value="2"/>
</dbReference>
<dbReference type="OMA" id="SELWTNE"/>
<evidence type="ECO:0000256" key="2">
    <source>
        <dbReference type="ARBA" id="ARBA00022645"/>
    </source>
</evidence>
<evidence type="ECO:0000256" key="7">
    <source>
        <dbReference type="SAM" id="SignalP"/>
    </source>
</evidence>
<dbReference type="AlphaFoldDB" id="A0A068UJ41"/>
<dbReference type="GO" id="GO:0006508">
    <property type="term" value="P:proteolysis"/>
    <property type="evidence" value="ECO:0007669"/>
    <property type="project" value="UniProtKB-KW"/>
</dbReference>